<sequence>MSAISGNRAAVFTQQSQHCEVFVEGVWWPGSLLGWRHDGGGACEMWVRVTVAGVERETWSDLADVRLAQVRPAPVLVPDSGSDPFAALGGESLPGAAAAPLLSLSEAAAREQRVAGVLSAPAPAAGRRRRRHGGDVTAEQPAVHGPSAGRHRAGRHRVAEEAAQVEEVRPAEPSDATVLMPRATEVDCLTRPLRLGDRVARPRLPRAGGALRA</sequence>
<reference evidence="3" key="1">
    <citation type="submission" date="2016-10" db="EMBL/GenBank/DDBJ databases">
        <authorList>
            <person name="Varghese N."/>
            <person name="Submissions S."/>
        </authorList>
    </citation>
    <scope>NUCLEOTIDE SEQUENCE [LARGE SCALE GENOMIC DNA]</scope>
    <source>
        <strain evidence="3">DSM 45422</strain>
    </source>
</reference>
<dbReference type="RefSeq" id="WP_091151323.1">
    <property type="nucleotide sequence ID" value="NZ_FNOT01000002.1"/>
</dbReference>
<evidence type="ECO:0000256" key="1">
    <source>
        <dbReference type="SAM" id="MobiDB-lite"/>
    </source>
</evidence>
<dbReference type="EMBL" id="FNOT01000002">
    <property type="protein sequence ID" value="SDX52215.1"/>
    <property type="molecule type" value="Genomic_DNA"/>
</dbReference>
<gene>
    <name evidence="2" type="ORF">SAMN05660209_00588</name>
</gene>
<dbReference type="Proteomes" id="UP000198921">
    <property type="component" value="Unassembled WGS sequence"/>
</dbReference>
<keyword evidence="3" id="KW-1185">Reference proteome</keyword>
<accession>A0A1H3CDQ6</accession>
<protein>
    <submittedName>
        <fullName evidence="2">Uncharacterized protein</fullName>
    </submittedName>
</protein>
<organism evidence="2 3">
    <name type="scientific">Geodermatophilus africanus</name>
    <dbReference type="NCBI Taxonomy" id="1137993"/>
    <lineage>
        <taxon>Bacteria</taxon>
        <taxon>Bacillati</taxon>
        <taxon>Actinomycetota</taxon>
        <taxon>Actinomycetes</taxon>
        <taxon>Geodermatophilales</taxon>
        <taxon>Geodermatophilaceae</taxon>
        <taxon>Geodermatophilus</taxon>
    </lineage>
</organism>
<evidence type="ECO:0000313" key="3">
    <source>
        <dbReference type="Proteomes" id="UP000198921"/>
    </source>
</evidence>
<dbReference type="AlphaFoldDB" id="A0A1H3CDQ6"/>
<proteinExistence type="predicted"/>
<name>A0A1H3CDQ6_9ACTN</name>
<feature type="region of interest" description="Disordered" evidence="1">
    <location>
        <begin position="121"/>
        <end position="153"/>
    </location>
</feature>
<dbReference type="OrthoDB" id="5197633at2"/>
<evidence type="ECO:0000313" key="2">
    <source>
        <dbReference type="EMBL" id="SDX52215.1"/>
    </source>
</evidence>